<dbReference type="OrthoDB" id="3666463at2"/>
<protein>
    <recommendedName>
        <fullName evidence="2">DUF11 domain-containing protein</fullName>
    </recommendedName>
</protein>
<evidence type="ECO:0000259" key="2">
    <source>
        <dbReference type="Pfam" id="PF01345"/>
    </source>
</evidence>
<proteinExistence type="predicted"/>
<dbReference type="InterPro" id="IPR001434">
    <property type="entry name" value="OmcB-like_DUF11"/>
</dbReference>
<accession>A0A7Z0WMU0</accession>
<dbReference type="EMBL" id="MSIF01000006">
    <property type="protein sequence ID" value="OLF10687.1"/>
    <property type="molecule type" value="Genomic_DNA"/>
</dbReference>
<evidence type="ECO:0000313" key="3">
    <source>
        <dbReference type="EMBL" id="OLF10687.1"/>
    </source>
</evidence>
<dbReference type="AlphaFoldDB" id="A0A7Z0WMU0"/>
<evidence type="ECO:0000313" key="4">
    <source>
        <dbReference type="Proteomes" id="UP000185696"/>
    </source>
</evidence>
<reference evidence="3 4" key="1">
    <citation type="submission" date="2016-12" db="EMBL/GenBank/DDBJ databases">
        <title>The draft genome sequence of Actinophytocola xinjiangensis.</title>
        <authorList>
            <person name="Wang W."/>
            <person name="Yuan L."/>
        </authorList>
    </citation>
    <scope>NUCLEOTIDE SEQUENCE [LARGE SCALE GENOMIC DNA]</scope>
    <source>
        <strain evidence="3 4">CGMCC 4.4663</strain>
    </source>
</reference>
<feature type="signal peptide" evidence="1">
    <location>
        <begin position="1"/>
        <end position="17"/>
    </location>
</feature>
<sequence length="268" mass="26976">MAVVVAAGLVTGPVAQAAPPDSSAVTVSTTSLAPGTTFTVAQEIHNPTDFTVTSAHASVGGLTGLAELVSCTGALVPCFDFGSTYRGFVGELAPGEVATVEFTFRVRDDVAGGVYQWTHQFAGGNYAFEELPGPALTVTAEAADLRVGLRATVHGLLAPRVDYAVTVTNDGDVTATGIRLAATYAPGLGWAGSSDCVPGGGRAVTCAVDTLAAGQSRTVRFSTGTGLLALGPFTTSVVRAASTPADPDPSDDRATSTCYALTGLLVSC</sequence>
<feature type="domain" description="DUF11" evidence="2">
    <location>
        <begin position="160"/>
        <end position="257"/>
    </location>
</feature>
<keyword evidence="4" id="KW-1185">Reference proteome</keyword>
<comment type="caution">
    <text evidence="3">The sequence shown here is derived from an EMBL/GenBank/DDBJ whole genome shotgun (WGS) entry which is preliminary data.</text>
</comment>
<dbReference type="Proteomes" id="UP000185696">
    <property type="component" value="Unassembled WGS sequence"/>
</dbReference>
<dbReference type="Pfam" id="PF01345">
    <property type="entry name" value="DUF11"/>
    <property type="match status" value="1"/>
</dbReference>
<feature type="chain" id="PRO_5031231978" description="DUF11 domain-containing protein" evidence="1">
    <location>
        <begin position="18"/>
        <end position="268"/>
    </location>
</feature>
<evidence type="ECO:0000256" key="1">
    <source>
        <dbReference type="SAM" id="SignalP"/>
    </source>
</evidence>
<name>A0A7Z0WMU0_9PSEU</name>
<keyword evidence="1" id="KW-0732">Signal</keyword>
<gene>
    <name evidence="3" type="ORF">BLA60_16115</name>
</gene>
<organism evidence="3 4">
    <name type="scientific">Actinophytocola xinjiangensis</name>
    <dbReference type="NCBI Taxonomy" id="485602"/>
    <lineage>
        <taxon>Bacteria</taxon>
        <taxon>Bacillati</taxon>
        <taxon>Actinomycetota</taxon>
        <taxon>Actinomycetes</taxon>
        <taxon>Pseudonocardiales</taxon>
        <taxon>Pseudonocardiaceae</taxon>
    </lineage>
</organism>